<sequence length="98" mass="11416">MERLSNREFSIRTYSMSDAGRLLSSTVSIRVVSVQRQTSVRLARRFRSRKWLVCIYRFPVGFASAHRSWKNLPGESKLSLILLRSQESKKSPRSTRRA</sequence>
<reference evidence="1 2" key="1">
    <citation type="journal article" date="2019" name="Nat. Commun.">
        <title>A new type of DNA phosphorothioation-based antiviral system in archaea.</title>
        <authorList>
            <person name="Xiong L."/>
            <person name="Liu S."/>
            <person name="Chen S."/>
            <person name="Xiao Y."/>
            <person name="Zhu B."/>
            <person name="Gao Y."/>
            <person name="Zhang Y."/>
            <person name="Chen B."/>
            <person name="Luo J."/>
            <person name="Deng Z."/>
            <person name="Chen X."/>
            <person name="Wang L."/>
            <person name="Chen S."/>
        </authorList>
    </citation>
    <scope>NUCLEOTIDE SEQUENCE [LARGE SCALE GENOMIC DNA]</scope>
    <source>
        <strain evidence="1 2">JCM 10635</strain>
    </source>
</reference>
<gene>
    <name evidence="1" type="ORF">DV706_07305</name>
</gene>
<accession>A0A4D6HL72</accession>
<protein>
    <submittedName>
        <fullName evidence="1">Uncharacterized protein</fullName>
    </submittedName>
</protein>
<evidence type="ECO:0000313" key="2">
    <source>
        <dbReference type="Proteomes" id="UP000296822"/>
    </source>
</evidence>
<dbReference type="KEGG" id="nbg:DV706_07305"/>
<dbReference type="Proteomes" id="UP000296822">
    <property type="component" value="Chromosome"/>
</dbReference>
<dbReference type="AlphaFoldDB" id="A0A4D6HL72"/>
<organism evidence="1 2">
    <name type="scientific">Natronorubrum bangense</name>
    <dbReference type="NCBI Taxonomy" id="61858"/>
    <lineage>
        <taxon>Archaea</taxon>
        <taxon>Methanobacteriati</taxon>
        <taxon>Methanobacteriota</taxon>
        <taxon>Stenosarchaea group</taxon>
        <taxon>Halobacteria</taxon>
        <taxon>Halobacteriales</taxon>
        <taxon>Natrialbaceae</taxon>
        <taxon>Natronorubrum</taxon>
    </lineage>
</organism>
<evidence type="ECO:0000313" key="1">
    <source>
        <dbReference type="EMBL" id="QCC54311.1"/>
    </source>
</evidence>
<dbReference type="EMBL" id="CP031305">
    <property type="protein sequence ID" value="QCC54311.1"/>
    <property type="molecule type" value="Genomic_DNA"/>
</dbReference>
<name>A0A4D6HL72_9EURY</name>
<proteinExistence type="predicted"/>